<evidence type="ECO:0000256" key="1">
    <source>
        <dbReference type="SAM" id="SignalP"/>
    </source>
</evidence>
<organism evidence="2 3">
    <name type="scientific">Mucilaginibacter pankratovii</name>
    <dbReference type="NCBI Taxonomy" id="2772110"/>
    <lineage>
        <taxon>Bacteria</taxon>
        <taxon>Pseudomonadati</taxon>
        <taxon>Bacteroidota</taxon>
        <taxon>Sphingobacteriia</taxon>
        <taxon>Sphingobacteriales</taxon>
        <taxon>Sphingobacteriaceae</taxon>
        <taxon>Mucilaginibacter</taxon>
    </lineage>
</organism>
<protein>
    <recommendedName>
        <fullName evidence="4">TerB family tellurite resistance protein</fullName>
    </recommendedName>
</protein>
<comment type="caution">
    <text evidence="2">The sequence shown here is derived from an EMBL/GenBank/DDBJ whole genome shotgun (WGS) entry which is preliminary data.</text>
</comment>
<sequence>MKSIEVKAERRKLKGLWKRGICLVTFFLILAATQVQAQTFSEWWSQKKTQKKYLIQQIAALQVYIGFLENGYNIVHSGLNTIRDITNGEFHLHDLYISSLKQVNPVIRNDKRIDEIVAMQEYIDEAFGKVTGSPVLSADHRGYINSVRDQVFAECNADMDELLLVITSGKVEMKDDERIARLNKVYLSMQDKTAFTQSFCNQVALLIRQRSDELESLKQLRRYYEY</sequence>
<keyword evidence="1" id="KW-0732">Signal</keyword>
<proteinExistence type="predicted"/>
<accession>A0ABR7WWA4</accession>
<evidence type="ECO:0000313" key="3">
    <source>
        <dbReference type="Proteomes" id="UP000606600"/>
    </source>
</evidence>
<name>A0ABR7WWA4_9SPHI</name>
<evidence type="ECO:0000313" key="2">
    <source>
        <dbReference type="EMBL" id="MBD1366566.1"/>
    </source>
</evidence>
<reference evidence="2 3" key="1">
    <citation type="submission" date="2020-09" db="EMBL/GenBank/DDBJ databases">
        <title>Novel species of Mucilaginibacter isolated from a glacier on the Tibetan Plateau.</title>
        <authorList>
            <person name="Liu Q."/>
            <person name="Xin Y.-H."/>
        </authorList>
    </citation>
    <scope>NUCLEOTIDE SEQUENCE [LARGE SCALE GENOMIC DNA]</scope>
    <source>
        <strain evidence="2 3">ZT4R22</strain>
    </source>
</reference>
<gene>
    <name evidence="2" type="ORF">IDJ77_22320</name>
</gene>
<keyword evidence="3" id="KW-1185">Reference proteome</keyword>
<dbReference type="RefSeq" id="WP_191191206.1">
    <property type="nucleotide sequence ID" value="NZ_JACWMY010000013.1"/>
</dbReference>
<evidence type="ECO:0008006" key="4">
    <source>
        <dbReference type="Google" id="ProtNLM"/>
    </source>
</evidence>
<dbReference type="EMBL" id="JACWMY010000013">
    <property type="protein sequence ID" value="MBD1366566.1"/>
    <property type="molecule type" value="Genomic_DNA"/>
</dbReference>
<dbReference type="Proteomes" id="UP000606600">
    <property type="component" value="Unassembled WGS sequence"/>
</dbReference>
<feature type="signal peptide" evidence="1">
    <location>
        <begin position="1"/>
        <end position="37"/>
    </location>
</feature>
<feature type="chain" id="PRO_5047366343" description="TerB family tellurite resistance protein" evidence="1">
    <location>
        <begin position="38"/>
        <end position="226"/>
    </location>
</feature>